<name>A0A327YN36_9RHOB</name>
<dbReference type="AlphaFoldDB" id="A0A327YN36"/>
<sequence length="154" mass="17033">MQVAAHIVHRWSAKQFGEFFSFSEELAGYPTIVFPVDEDDAILMNEDRSGVIDAANVAPLKEQSTSCGSPRSGELTDPGTCPGQFRSVPEFLFERRDLGNLVALTSKSERQDYKPGSRDHRGNIMSYFQKIHDGSDCSMAPRPAFSVRRSLSSG</sequence>
<dbReference type="RefSeq" id="WP_111549687.1">
    <property type="nucleotide sequence ID" value="NZ_LIQE01000002.1"/>
</dbReference>
<dbReference type="EMBL" id="QLMG01000003">
    <property type="protein sequence ID" value="RAK21922.1"/>
    <property type="molecule type" value="Genomic_DNA"/>
</dbReference>
<gene>
    <name evidence="2" type="ORF">ATI53_100378</name>
</gene>
<proteinExistence type="predicted"/>
<evidence type="ECO:0000313" key="3">
    <source>
        <dbReference type="Proteomes" id="UP000249165"/>
    </source>
</evidence>
<evidence type="ECO:0000313" key="2">
    <source>
        <dbReference type="EMBL" id="RAK21922.1"/>
    </source>
</evidence>
<comment type="caution">
    <text evidence="2">The sequence shown here is derived from an EMBL/GenBank/DDBJ whole genome shotgun (WGS) entry which is preliminary data.</text>
</comment>
<protein>
    <submittedName>
        <fullName evidence="2">Uncharacterized protein</fullName>
    </submittedName>
</protein>
<keyword evidence="3" id="KW-1185">Reference proteome</keyword>
<organism evidence="2 3">
    <name type="scientific">Salipiger aestuarii</name>
    <dbReference type="NCBI Taxonomy" id="568098"/>
    <lineage>
        <taxon>Bacteria</taxon>
        <taxon>Pseudomonadati</taxon>
        <taxon>Pseudomonadota</taxon>
        <taxon>Alphaproteobacteria</taxon>
        <taxon>Rhodobacterales</taxon>
        <taxon>Roseobacteraceae</taxon>
        <taxon>Salipiger</taxon>
    </lineage>
</organism>
<feature type="region of interest" description="Disordered" evidence="1">
    <location>
        <begin position="62"/>
        <end position="81"/>
    </location>
</feature>
<dbReference type="Proteomes" id="UP000249165">
    <property type="component" value="Unassembled WGS sequence"/>
</dbReference>
<reference evidence="2 3" key="1">
    <citation type="submission" date="2018-06" db="EMBL/GenBank/DDBJ databases">
        <title>Genomic Encyclopedia of Archaeal and Bacterial Type Strains, Phase II (KMG-II): from individual species to whole genera.</title>
        <authorList>
            <person name="Goeker M."/>
        </authorList>
    </citation>
    <scope>NUCLEOTIDE SEQUENCE [LARGE SCALE GENOMIC DNA]</scope>
    <source>
        <strain evidence="2 3">DSM 22011</strain>
    </source>
</reference>
<accession>A0A327YN36</accession>
<evidence type="ECO:0000256" key="1">
    <source>
        <dbReference type="SAM" id="MobiDB-lite"/>
    </source>
</evidence>